<name>A0A9X1PNH6_9BACT</name>
<comment type="caution">
    <text evidence="1">The sequence shown here is derived from an EMBL/GenBank/DDBJ whole genome shotgun (WGS) entry which is preliminary data.</text>
</comment>
<dbReference type="RefSeq" id="WP_234657329.1">
    <property type="nucleotide sequence ID" value="NZ_CP094997.1"/>
</dbReference>
<dbReference type="EMBL" id="JAJTTC010000007">
    <property type="protein sequence ID" value="MCF0064395.1"/>
    <property type="molecule type" value="Genomic_DNA"/>
</dbReference>
<gene>
    <name evidence="1" type="ORF">LXM26_22965</name>
</gene>
<evidence type="ECO:0000313" key="2">
    <source>
        <dbReference type="Proteomes" id="UP001139000"/>
    </source>
</evidence>
<proteinExistence type="predicted"/>
<sequence>MKKSIEYFKDQELVHGIVDDFEVIEPSDLENVKGGDKEYNAPVYEKRNKSFWHQASVILDQIR</sequence>
<keyword evidence="2" id="KW-1185">Reference proteome</keyword>
<evidence type="ECO:0000313" key="1">
    <source>
        <dbReference type="EMBL" id="MCF0064395.1"/>
    </source>
</evidence>
<dbReference type="Proteomes" id="UP001139000">
    <property type="component" value="Unassembled WGS sequence"/>
</dbReference>
<dbReference type="AlphaFoldDB" id="A0A9X1PNH6"/>
<protein>
    <submittedName>
        <fullName evidence="1">Uncharacterized protein</fullName>
    </submittedName>
</protein>
<accession>A0A9X1PNH6</accession>
<organism evidence="1 2">
    <name type="scientific">Dyadobacter chenwenxiniae</name>
    <dbReference type="NCBI Taxonomy" id="2906456"/>
    <lineage>
        <taxon>Bacteria</taxon>
        <taxon>Pseudomonadati</taxon>
        <taxon>Bacteroidota</taxon>
        <taxon>Cytophagia</taxon>
        <taxon>Cytophagales</taxon>
        <taxon>Spirosomataceae</taxon>
        <taxon>Dyadobacter</taxon>
    </lineage>
</organism>
<reference evidence="1" key="1">
    <citation type="submission" date="2021-12" db="EMBL/GenBank/DDBJ databases">
        <title>Novel species in genus Dyadobacter.</title>
        <authorList>
            <person name="Ma C."/>
        </authorList>
    </citation>
    <scope>NUCLEOTIDE SEQUENCE</scope>
    <source>
        <strain evidence="1">LJ419</strain>
    </source>
</reference>